<sequence>MEHVEVNTTSFLSASAVTGDHETQEDKQTQQWHPLCMVIIDDIDVIRIPATFSKDVPMSRPTRWNAITPRGTFLVRWGPDSQDRAQTIMSQGWGALCAANGIATGTIVLFELLGMSIRLLRVSVKEEKN</sequence>
<proteinExistence type="predicted"/>
<dbReference type="Gene3D" id="2.40.330.10">
    <property type="entry name" value="DNA-binding pseudobarrel domain"/>
    <property type="match status" value="1"/>
</dbReference>
<dbReference type="InterPro" id="IPR015300">
    <property type="entry name" value="DNA-bd_pseudobarrel_sf"/>
</dbReference>
<organism evidence="6 7">
    <name type="scientific">Stylosanthes scabra</name>
    <dbReference type="NCBI Taxonomy" id="79078"/>
    <lineage>
        <taxon>Eukaryota</taxon>
        <taxon>Viridiplantae</taxon>
        <taxon>Streptophyta</taxon>
        <taxon>Embryophyta</taxon>
        <taxon>Tracheophyta</taxon>
        <taxon>Spermatophyta</taxon>
        <taxon>Magnoliopsida</taxon>
        <taxon>eudicotyledons</taxon>
        <taxon>Gunneridae</taxon>
        <taxon>Pentapetalae</taxon>
        <taxon>rosids</taxon>
        <taxon>fabids</taxon>
        <taxon>Fabales</taxon>
        <taxon>Fabaceae</taxon>
        <taxon>Papilionoideae</taxon>
        <taxon>50 kb inversion clade</taxon>
        <taxon>dalbergioids sensu lato</taxon>
        <taxon>Dalbergieae</taxon>
        <taxon>Pterocarpus clade</taxon>
        <taxon>Stylosanthes</taxon>
    </lineage>
</organism>
<keyword evidence="2" id="KW-0805">Transcription regulation</keyword>
<evidence type="ECO:0000256" key="5">
    <source>
        <dbReference type="ARBA" id="ARBA00023242"/>
    </source>
</evidence>
<reference evidence="6 7" key="1">
    <citation type="journal article" date="2023" name="Plants (Basel)">
        <title>Bridging the Gap: Combining Genomics and Transcriptomics Approaches to Understand Stylosanthes scabra, an Orphan Legume from the Brazilian Caatinga.</title>
        <authorList>
            <person name="Ferreira-Neto J.R.C."/>
            <person name="da Silva M.D."/>
            <person name="Binneck E."/>
            <person name="de Melo N.F."/>
            <person name="da Silva R.H."/>
            <person name="de Melo A.L.T.M."/>
            <person name="Pandolfi V."/>
            <person name="Bustamante F.O."/>
            <person name="Brasileiro-Vidal A.C."/>
            <person name="Benko-Iseppon A.M."/>
        </authorList>
    </citation>
    <scope>NUCLEOTIDE SEQUENCE [LARGE SCALE GENOMIC DNA]</scope>
    <source>
        <tissue evidence="6">Leaves</tissue>
    </source>
</reference>
<keyword evidence="5" id="KW-0539">Nucleus</keyword>
<accession>A0ABU6XAY5</accession>
<dbReference type="Proteomes" id="UP001341840">
    <property type="component" value="Unassembled WGS sequence"/>
</dbReference>
<evidence type="ECO:0000313" key="6">
    <source>
        <dbReference type="EMBL" id="MED6193763.1"/>
    </source>
</evidence>
<evidence type="ECO:0000256" key="1">
    <source>
        <dbReference type="ARBA" id="ARBA00004123"/>
    </source>
</evidence>
<evidence type="ECO:0000256" key="4">
    <source>
        <dbReference type="ARBA" id="ARBA00023163"/>
    </source>
</evidence>
<comment type="caution">
    <text evidence="6">The sequence shown here is derived from an EMBL/GenBank/DDBJ whole genome shotgun (WGS) entry which is preliminary data.</text>
</comment>
<evidence type="ECO:0000313" key="7">
    <source>
        <dbReference type="Proteomes" id="UP001341840"/>
    </source>
</evidence>
<evidence type="ECO:0000256" key="2">
    <source>
        <dbReference type="ARBA" id="ARBA00023015"/>
    </source>
</evidence>
<evidence type="ECO:0000256" key="3">
    <source>
        <dbReference type="ARBA" id="ARBA00023125"/>
    </source>
</evidence>
<evidence type="ECO:0008006" key="8">
    <source>
        <dbReference type="Google" id="ProtNLM"/>
    </source>
</evidence>
<keyword evidence="3" id="KW-0238">DNA-binding</keyword>
<keyword evidence="4" id="KW-0804">Transcription</keyword>
<keyword evidence="7" id="KW-1185">Reference proteome</keyword>
<comment type="subcellular location">
    <subcellularLocation>
        <location evidence="1">Nucleus</location>
    </subcellularLocation>
</comment>
<name>A0ABU6XAY5_9FABA</name>
<protein>
    <recommendedName>
        <fullName evidence="8">TF-B3 domain-containing protein</fullName>
    </recommendedName>
</protein>
<dbReference type="SUPFAM" id="SSF101936">
    <property type="entry name" value="DNA-binding pseudobarrel domain"/>
    <property type="match status" value="1"/>
</dbReference>
<dbReference type="EMBL" id="JASCZI010211525">
    <property type="protein sequence ID" value="MED6193763.1"/>
    <property type="molecule type" value="Genomic_DNA"/>
</dbReference>
<gene>
    <name evidence="6" type="ORF">PIB30_022551</name>
</gene>